<organism evidence="12 13">
    <name type="scientific">Sphingobacterium siyangense</name>
    <dbReference type="NCBI Taxonomy" id="459529"/>
    <lineage>
        <taxon>Bacteria</taxon>
        <taxon>Pseudomonadati</taxon>
        <taxon>Bacteroidota</taxon>
        <taxon>Sphingobacteriia</taxon>
        <taxon>Sphingobacteriales</taxon>
        <taxon>Sphingobacteriaceae</taxon>
        <taxon>Sphingobacterium</taxon>
    </lineage>
</organism>
<evidence type="ECO:0000256" key="5">
    <source>
        <dbReference type="ARBA" id="ARBA00022666"/>
    </source>
</evidence>
<dbReference type="Pfam" id="PF03171">
    <property type="entry name" value="2OG-FeII_Oxy"/>
    <property type="match status" value="1"/>
</dbReference>
<evidence type="ECO:0000256" key="7">
    <source>
        <dbReference type="ARBA" id="ARBA00031282"/>
    </source>
</evidence>
<keyword evidence="10" id="KW-0408">Iron</keyword>
<comment type="catalytic activity">
    <reaction evidence="9">
        <text>L-arginine + 2-oxoglutarate + O2 = guanidine + L-glutamate 5-semialdehyde + succinate + CO2</text>
        <dbReference type="Rhea" id="RHEA:31535"/>
        <dbReference type="ChEBI" id="CHEBI:15379"/>
        <dbReference type="ChEBI" id="CHEBI:16526"/>
        <dbReference type="ChEBI" id="CHEBI:16810"/>
        <dbReference type="ChEBI" id="CHEBI:30031"/>
        <dbReference type="ChEBI" id="CHEBI:30087"/>
        <dbReference type="ChEBI" id="CHEBI:32682"/>
        <dbReference type="ChEBI" id="CHEBI:58066"/>
        <dbReference type="EC" id="1.14.20.7"/>
    </reaction>
</comment>
<dbReference type="Proteomes" id="UP000315908">
    <property type="component" value="Unassembled WGS sequence"/>
</dbReference>
<comment type="similarity">
    <text evidence="10">Belongs to the iron/ascorbate-dependent oxidoreductase family.</text>
</comment>
<evidence type="ECO:0000256" key="6">
    <source>
        <dbReference type="ARBA" id="ARBA00031011"/>
    </source>
</evidence>
<keyword evidence="10" id="KW-0560">Oxidoreductase</keyword>
<evidence type="ECO:0000256" key="2">
    <source>
        <dbReference type="ARBA" id="ARBA00012293"/>
    </source>
</evidence>
<dbReference type="Gene3D" id="2.60.120.330">
    <property type="entry name" value="B-lactam Antibiotic, Isopenicillin N Synthase, Chain"/>
    <property type="match status" value="1"/>
</dbReference>
<evidence type="ECO:0000256" key="4">
    <source>
        <dbReference type="ARBA" id="ARBA00019045"/>
    </source>
</evidence>
<dbReference type="EC" id="1.13.12.19" evidence="3"/>
<dbReference type="GO" id="GO:0051213">
    <property type="term" value="F:dioxygenase activity"/>
    <property type="evidence" value="ECO:0007669"/>
    <property type="project" value="UniProtKB-KW"/>
</dbReference>
<dbReference type="InterPro" id="IPR005123">
    <property type="entry name" value="Oxoglu/Fe-dep_dioxygenase_dom"/>
</dbReference>
<evidence type="ECO:0000256" key="8">
    <source>
        <dbReference type="ARBA" id="ARBA00047725"/>
    </source>
</evidence>
<name>A0A562MRU1_9SPHI</name>
<dbReference type="GO" id="GO:0046872">
    <property type="term" value="F:metal ion binding"/>
    <property type="evidence" value="ECO:0007669"/>
    <property type="project" value="UniProtKB-KW"/>
</dbReference>
<dbReference type="InterPro" id="IPR027443">
    <property type="entry name" value="IPNS-like_sf"/>
</dbReference>
<evidence type="ECO:0000259" key="11">
    <source>
        <dbReference type="PROSITE" id="PS51471"/>
    </source>
</evidence>
<dbReference type="PRINTS" id="PR00682">
    <property type="entry name" value="IPNSYNTHASE"/>
</dbReference>
<keyword evidence="5" id="KW-0266">Ethylene biosynthesis</keyword>
<reference evidence="12 13" key="1">
    <citation type="journal article" date="2015" name="Stand. Genomic Sci.">
        <title>Genomic Encyclopedia of Bacterial and Archaeal Type Strains, Phase III: the genomes of soil and plant-associated and newly described type strains.</title>
        <authorList>
            <person name="Whitman W.B."/>
            <person name="Woyke T."/>
            <person name="Klenk H.P."/>
            <person name="Zhou Y."/>
            <person name="Lilburn T.G."/>
            <person name="Beck B.J."/>
            <person name="De Vos P."/>
            <person name="Vandamme P."/>
            <person name="Eisen J.A."/>
            <person name="Garrity G."/>
            <person name="Hugenholtz P."/>
            <person name="Kyrpides N.C."/>
        </authorList>
    </citation>
    <scope>NUCLEOTIDE SEQUENCE [LARGE SCALE GENOMIC DNA]</scope>
    <source>
        <strain evidence="12 13">CGMCC 1.6855</strain>
    </source>
</reference>
<gene>
    <name evidence="12" type="ORF">IQ31_01305</name>
</gene>
<comment type="pathway">
    <text evidence="1">Alkene biosynthesis; ethylene biosynthesis via 2-oxoglutarate.</text>
</comment>
<evidence type="ECO:0000313" key="13">
    <source>
        <dbReference type="Proteomes" id="UP000315908"/>
    </source>
</evidence>
<dbReference type="GO" id="GO:0102276">
    <property type="term" value="F:2-oxoglutarate oxygenase/decarboxylase (ethylene-forming) activity"/>
    <property type="evidence" value="ECO:0007669"/>
    <property type="project" value="UniProtKB-EC"/>
</dbReference>
<keyword evidence="12" id="KW-0223">Dioxygenase</keyword>
<keyword evidence="10" id="KW-0479">Metal-binding</keyword>
<dbReference type="SUPFAM" id="SSF51197">
    <property type="entry name" value="Clavaminate synthase-like"/>
    <property type="match status" value="1"/>
</dbReference>
<evidence type="ECO:0000256" key="9">
    <source>
        <dbReference type="ARBA" id="ARBA00049359"/>
    </source>
</evidence>
<dbReference type="PANTHER" id="PTHR47990">
    <property type="entry name" value="2-OXOGLUTARATE (2OG) AND FE(II)-DEPENDENT OXYGENASE SUPERFAMILY PROTEIN-RELATED"/>
    <property type="match status" value="1"/>
</dbReference>
<dbReference type="InterPro" id="IPR050231">
    <property type="entry name" value="Iron_ascorbate_oxido_reductase"/>
</dbReference>
<proteinExistence type="inferred from homology"/>
<dbReference type="InterPro" id="IPR026992">
    <property type="entry name" value="DIOX_N"/>
</dbReference>
<dbReference type="EC" id="1.14.20.7" evidence="2"/>
<comment type="catalytic activity">
    <reaction evidence="8">
        <text>2-oxoglutarate + O2 + 2 H(+) = ethene + 3 CO2 + H2O</text>
        <dbReference type="Rhea" id="RHEA:31523"/>
        <dbReference type="ChEBI" id="CHEBI:15377"/>
        <dbReference type="ChEBI" id="CHEBI:15378"/>
        <dbReference type="ChEBI" id="CHEBI:15379"/>
        <dbReference type="ChEBI" id="CHEBI:16526"/>
        <dbReference type="ChEBI" id="CHEBI:16810"/>
        <dbReference type="ChEBI" id="CHEBI:18153"/>
        <dbReference type="EC" id="1.13.12.19"/>
    </reaction>
</comment>
<evidence type="ECO:0000256" key="1">
    <source>
        <dbReference type="ARBA" id="ARBA00004767"/>
    </source>
</evidence>
<feature type="domain" description="Fe2OG dioxygenase" evidence="11">
    <location>
        <begin position="234"/>
        <end position="343"/>
    </location>
</feature>
<dbReference type="EMBL" id="VLKR01000005">
    <property type="protein sequence ID" value="TWI22623.1"/>
    <property type="molecule type" value="Genomic_DNA"/>
</dbReference>
<protein>
    <recommendedName>
        <fullName evidence="4">2-oxoglutarate-dependent ethylene/succinate-forming enzyme</fullName>
        <ecNumber evidence="3">1.13.12.19</ecNumber>
        <ecNumber evidence="2">1.14.20.7</ecNumber>
    </recommendedName>
    <alternativeName>
        <fullName evidence="6">2-oxoglutarate dioxygenase (ethylene-forming)</fullName>
    </alternativeName>
    <alternativeName>
        <fullName evidence="7">2-oxoglutarate/L-arginine monooxygenase/decarboxylase (succinate-forming)</fullName>
    </alternativeName>
</protein>
<dbReference type="InterPro" id="IPR044861">
    <property type="entry name" value="IPNS-like_FE2OG_OXY"/>
</dbReference>
<sequence length="384" mass="43652">MSYIRQHDCASYFLAEFANNRKCGKLLSTEIQLNKTKHKTFINSPCLIIKINSVNFVLNKHQHRMALVNIPRLDLLHYTQGTQEQRNQFIQDIGKAFNETGFVTIANHGLSKELIEELYQVVPEFFGLPTETKEKYEFPELAGQRGYTAKGREKAKDAKTPDLKEFWQRGQTIVGEEYSKADFPDNPEVAEIPRFNGVTAEVYKKLEDTGRDLLKAIATYLDLEEDYFEKYVINGNSILRAIHYFPISDPDALSPDAVRAGAHEDINLITLLIGASADGLEVLTKDGEWFPIKAKGEDIVINVGDMLQRLTNNKLKSTTHRVVNPPREKMGTSRFSIPFFLHPKSAMSLASLDSCIDAEHPKVYEDYTAGQYLDERLREIGLKM</sequence>
<evidence type="ECO:0000313" key="12">
    <source>
        <dbReference type="EMBL" id="TWI22623.1"/>
    </source>
</evidence>
<dbReference type="AlphaFoldDB" id="A0A562MRU1"/>
<dbReference type="PROSITE" id="PS51471">
    <property type="entry name" value="FE2OG_OXY"/>
    <property type="match status" value="1"/>
</dbReference>
<comment type="caution">
    <text evidence="12">The sequence shown here is derived from an EMBL/GenBank/DDBJ whole genome shotgun (WGS) entry which is preliminary data.</text>
</comment>
<evidence type="ECO:0000256" key="3">
    <source>
        <dbReference type="ARBA" id="ARBA00012531"/>
    </source>
</evidence>
<evidence type="ECO:0000256" key="10">
    <source>
        <dbReference type="RuleBase" id="RU003682"/>
    </source>
</evidence>
<dbReference type="Pfam" id="PF14226">
    <property type="entry name" value="DIOX_N"/>
    <property type="match status" value="1"/>
</dbReference>
<dbReference type="GO" id="GO:0009693">
    <property type="term" value="P:ethylene biosynthetic process"/>
    <property type="evidence" value="ECO:0007669"/>
    <property type="project" value="UniProtKB-KW"/>
</dbReference>
<accession>A0A562MRU1</accession>